<organism evidence="3 4">
    <name type="scientific">Lamprobacter modestohalophilus</name>
    <dbReference type="NCBI Taxonomy" id="1064514"/>
    <lineage>
        <taxon>Bacteria</taxon>
        <taxon>Pseudomonadati</taxon>
        <taxon>Pseudomonadota</taxon>
        <taxon>Gammaproteobacteria</taxon>
        <taxon>Chromatiales</taxon>
        <taxon>Chromatiaceae</taxon>
        <taxon>Lamprobacter</taxon>
    </lineage>
</organism>
<comment type="similarity">
    <text evidence="1">Belongs to the YggT family.</text>
</comment>
<dbReference type="InterPro" id="IPR003425">
    <property type="entry name" value="CCB3/YggT"/>
</dbReference>
<comment type="caution">
    <text evidence="3">The sequence shown here is derived from an EMBL/GenBank/DDBJ whole genome shotgun (WGS) entry which is preliminary data.</text>
</comment>
<keyword evidence="2" id="KW-0472">Membrane</keyword>
<dbReference type="RefSeq" id="WP_200238269.1">
    <property type="nucleotide sequence ID" value="NZ_NRRY01000003.1"/>
</dbReference>
<proteinExistence type="inferred from homology"/>
<feature type="transmembrane region" description="Helical" evidence="2">
    <location>
        <begin position="61"/>
        <end position="78"/>
    </location>
</feature>
<reference evidence="3 4" key="1">
    <citation type="journal article" date="2020" name="Microorganisms">
        <title>Osmotic Adaptation and Compatible Solute Biosynthesis of Phototrophic Bacteria as Revealed from Genome Analyses.</title>
        <authorList>
            <person name="Imhoff J.F."/>
            <person name="Rahn T."/>
            <person name="Kunzel S."/>
            <person name="Keller A."/>
            <person name="Neulinger S.C."/>
        </authorList>
    </citation>
    <scope>NUCLEOTIDE SEQUENCE [LARGE SCALE GENOMIC DNA]</scope>
    <source>
        <strain evidence="3 4">DSM 25653</strain>
    </source>
</reference>
<accession>A0A9X0W5U1</accession>
<name>A0A9X0W5U1_9GAMM</name>
<protein>
    <recommendedName>
        <fullName evidence="5">YggT family protein</fullName>
    </recommendedName>
</protein>
<evidence type="ECO:0008006" key="5">
    <source>
        <dbReference type="Google" id="ProtNLM"/>
    </source>
</evidence>
<evidence type="ECO:0000313" key="4">
    <source>
        <dbReference type="Proteomes" id="UP001138768"/>
    </source>
</evidence>
<dbReference type="PANTHER" id="PTHR33219:SF14">
    <property type="entry name" value="PROTEIN COFACTOR ASSEMBLY OF COMPLEX C SUBUNIT B CCB3, CHLOROPLASTIC-RELATED"/>
    <property type="match status" value="1"/>
</dbReference>
<keyword evidence="2" id="KW-0812">Transmembrane</keyword>
<dbReference type="PANTHER" id="PTHR33219">
    <property type="entry name" value="YLMG HOMOLOG PROTEIN 2, CHLOROPLASTIC"/>
    <property type="match status" value="1"/>
</dbReference>
<evidence type="ECO:0000313" key="3">
    <source>
        <dbReference type="EMBL" id="MBK1617374.1"/>
    </source>
</evidence>
<dbReference type="Pfam" id="PF02325">
    <property type="entry name" value="CCB3_YggT"/>
    <property type="match status" value="2"/>
</dbReference>
<sequence length="191" mass="21232">MTEAYFTNPLIFLIKTLFGLYITLVVVRFLLQWARADFYNPISQFVVKLTSPVLRPLRKVIPGYAGFDLSAVVLAWVLKACELALLSMLMGLGRNPLGALLWALPGLVSLIISIFLFAVLIRVILSWVNPDPYNPAVMLLSDITDPIMRPAQRLIPPMSGIDLSPMVVMISLVLLEMLLLPPLRLLTGSPF</sequence>
<dbReference type="AlphaFoldDB" id="A0A9X0W5U1"/>
<dbReference type="EMBL" id="NRRY01000003">
    <property type="protein sequence ID" value="MBK1617374.1"/>
    <property type="molecule type" value="Genomic_DNA"/>
</dbReference>
<feature type="transmembrane region" description="Helical" evidence="2">
    <location>
        <begin position="166"/>
        <end position="186"/>
    </location>
</feature>
<evidence type="ECO:0000256" key="2">
    <source>
        <dbReference type="SAM" id="Phobius"/>
    </source>
</evidence>
<feature type="transmembrane region" description="Helical" evidence="2">
    <location>
        <begin position="12"/>
        <end position="31"/>
    </location>
</feature>
<dbReference type="Proteomes" id="UP001138768">
    <property type="component" value="Unassembled WGS sequence"/>
</dbReference>
<keyword evidence="4" id="KW-1185">Reference proteome</keyword>
<gene>
    <name evidence="3" type="ORF">CKO42_02670</name>
</gene>
<dbReference type="GO" id="GO:0016020">
    <property type="term" value="C:membrane"/>
    <property type="evidence" value="ECO:0007669"/>
    <property type="project" value="InterPro"/>
</dbReference>
<feature type="transmembrane region" description="Helical" evidence="2">
    <location>
        <begin position="99"/>
        <end position="125"/>
    </location>
</feature>
<evidence type="ECO:0000256" key="1">
    <source>
        <dbReference type="ARBA" id="ARBA00010894"/>
    </source>
</evidence>
<keyword evidence="2" id="KW-1133">Transmembrane helix</keyword>